<name>A0A1G6GAV7_BACOV</name>
<proteinExistence type="predicted"/>
<gene>
    <name evidence="1" type="ORF">SAMN05192581_10627</name>
</gene>
<evidence type="ECO:0000313" key="1">
    <source>
        <dbReference type="EMBL" id="SDB79127.1"/>
    </source>
</evidence>
<protein>
    <submittedName>
        <fullName evidence="1">Uncharacterized protein</fullName>
    </submittedName>
</protein>
<reference evidence="1 2" key="1">
    <citation type="submission" date="2016-10" db="EMBL/GenBank/DDBJ databases">
        <authorList>
            <person name="de Groot N.N."/>
        </authorList>
    </citation>
    <scope>NUCLEOTIDE SEQUENCE [LARGE SCALE GENOMIC DNA]</scope>
    <source>
        <strain evidence="1 2">NLAE-zl-C500</strain>
    </source>
</reference>
<organism evidence="1 2">
    <name type="scientific">Bacteroides ovatus</name>
    <dbReference type="NCBI Taxonomy" id="28116"/>
    <lineage>
        <taxon>Bacteria</taxon>
        <taxon>Pseudomonadati</taxon>
        <taxon>Bacteroidota</taxon>
        <taxon>Bacteroidia</taxon>
        <taxon>Bacteroidales</taxon>
        <taxon>Bacteroidaceae</taxon>
        <taxon>Bacteroides</taxon>
    </lineage>
</organism>
<dbReference type="Proteomes" id="UP000183670">
    <property type="component" value="Unassembled WGS sequence"/>
</dbReference>
<accession>A0A1G6GAV7</accession>
<dbReference type="AlphaFoldDB" id="A0A1G6GAV7"/>
<dbReference type="EMBL" id="FMYE01000062">
    <property type="protein sequence ID" value="SDB79127.1"/>
    <property type="molecule type" value="Genomic_DNA"/>
</dbReference>
<evidence type="ECO:0000313" key="2">
    <source>
        <dbReference type="Proteomes" id="UP000183670"/>
    </source>
</evidence>
<sequence>MVKTRIHYLVLDQLSNTEYLCFAQQVAGLIPSPKALHIAESVVVGYNANIVKMADIYDCTAIRVEMDDQYEDITATVDAFSILQPSQEITDFISRLNKLVERTRKANR</sequence>
<dbReference type="RefSeq" id="WP_139165023.1">
    <property type="nucleotide sequence ID" value="NZ_FMYE01000062.1"/>
</dbReference>